<protein>
    <recommendedName>
        <fullName evidence="1">Protein kinase domain-containing protein</fullName>
    </recommendedName>
</protein>
<proteinExistence type="predicted"/>
<dbReference type="Gene3D" id="1.20.5.1930">
    <property type="match status" value="1"/>
</dbReference>
<dbReference type="SMART" id="SM00065">
    <property type="entry name" value="GAF"/>
    <property type="match status" value="1"/>
</dbReference>
<dbReference type="Gene3D" id="1.10.510.10">
    <property type="entry name" value="Transferase(Phosphotransferase) domain 1"/>
    <property type="match status" value="1"/>
</dbReference>
<dbReference type="Pfam" id="PF13191">
    <property type="entry name" value="AAA_16"/>
    <property type="match status" value="1"/>
</dbReference>
<evidence type="ECO:0000313" key="4">
    <source>
        <dbReference type="Proteomes" id="UP000002754"/>
    </source>
</evidence>
<evidence type="ECO:0000313" key="2">
    <source>
        <dbReference type="EMBL" id="KGA97161.1"/>
    </source>
</evidence>
<dbReference type="PANTHER" id="PTHR43642:SF1">
    <property type="entry name" value="HYBRID SIGNAL TRANSDUCTION HISTIDINE KINASE G"/>
    <property type="match status" value="1"/>
</dbReference>
<keyword evidence="4" id="KW-1185">Reference proteome</keyword>
<dbReference type="Proteomes" id="UP000297014">
    <property type="component" value="Unassembled WGS sequence"/>
</dbReference>
<dbReference type="PROSITE" id="PS00675">
    <property type="entry name" value="SIGMA54_INTERACT_1"/>
    <property type="match status" value="1"/>
</dbReference>
<dbReference type="Gene3D" id="3.30.565.10">
    <property type="entry name" value="Histidine kinase-like ATPase, C-terminal domain"/>
    <property type="match status" value="1"/>
</dbReference>
<dbReference type="eggNOG" id="COG3899">
    <property type="taxonomic scope" value="Bacteria"/>
</dbReference>
<dbReference type="SUPFAM" id="SSF55781">
    <property type="entry name" value="GAF domain-like"/>
    <property type="match status" value="1"/>
</dbReference>
<organism evidence="2 4">
    <name type="scientific">Alkalihalobacillus alcalophilus ATCC 27647 = CGMCC 1.3604</name>
    <dbReference type="NCBI Taxonomy" id="1218173"/>
    <lineage>
        <taxon>Bacteria</taxon>
        <taxon>Bacillati</taxon>
        <taxon>Bacillota</taxon>
        <taxon>Bacilli</taxon>
        <taxon>Bacillales</taxon>
        <taxon>Bacillaceae</taxon>
        <taxon>Alkalihalobacillus</taxon>
    </lineage>
</organism>
<dbReference type="InterPro" id="IPR029016">
    <property type="entry name" value="GAF-like_dom_sf"/>
</dbReference>
<dbReference type="InterPro" id="IPR003018">
    <property type="entry name" value="GAF"/>
</dbReference>
<evidence type="ECO:0000259" key="1">
    <source>
        <dbReference type="PROSITE" id="PS50011"/>
    </source>
</evidence>
<dbReference type="InterPro" id="IPR011712">
    <property type="entry name" value="Sig_transdc_His_kin_sub3_dim/P"/>
</dbReference>
<dbReference type="InterPro" id="IPR011009">
    <property type="entry name" value="Kinase-like_dom_sf"/>
</dbReference>
<dbReference type="STRING" id="1218173.BALCAV_0211635"/>
<dbReference type="CDD" id="cd16917">
    <property type="entry name" value="HATPase_UhpB-NarQ-NarX-like"/>
    <property type="match status" value="1"/>
</dbReference>
<dbReference type="Proteomes" id="UP000002754">
    <property type="component" value="Unassembled WGS sequence"/>
</dbReference>
<dbReference type="Gene3D" id="3.40.50.300">
    <property type="entry name" value="P-loop containing nucleotide triphosphate hydrolases"/>
    <property type="match status" value="1"/>
</dbReference>
<dbReference type="Pfam" id="PF02518">
    <property type="entry name" value="HATPase_c"/>
    <property type="match status" value="1"/>
</dbReference>
<dbReference type="GO" id="GO:0046983">
    <property type="term" value="F:protein dimerization activity"/>
    <property type="evidence" value="ECO:0007669"/>
    <property type="project" value="InterPro"/>
</dbReference>
<dbReference type="SUPFAM" id="SSF56112">
    <property type="entry name" value="Protein kinase-like (PK-like)"/>
    <property type="match status" value="1"/>
</dbReference>
<dbReference type="SMART" id="SM00220">
    <property type="entry name" value="S_TKc"/>
    <property type="match status" value="1"/>
</dbReference>
<dbReference type="GO" id="GO:0005524">
    <property type="term" value="F:ATP binding"/>
    <property type="evidence" value="ECO:0007669"/>
    <property type="project" value="InterPro"/>
</dbReference>
<feature type="domain" description="Protein kinase" evidence="1">
    <location>
        <begin position="5"/>
        <end position="283"/>
    </location>
</feature>
<dbReference type="PANTHER" id="PTHR43642">
    <property type="entry name" value="HYBRID SIGNAL TRANSDUCTION HISTIDINE KINASE G"/>
    <property type="match status" value="1"/>
</dbReference>
<dbReference type="EMBL" id="JALP01000213">
    <property type="protein sequence ID" value="THG89600.1"/>
    <property type="molecule type" value="Genomic_DNA"/>
</dbReference>
<dbReference type="InterPro" id="IPR000719">
    <property type="entry name" value="Prot_kinase_dom"/>
</dbReference>
<dbReference type="InterPro" id="IPR036890">
    <property type="entry name" value="HATPase_C_sf"/>
</dbReference>
<dbReference type="InterPro" id="IPR027417">
    <property type="entry name" value="P-loop_NTPase"/>
</dbReference>
<dbReference type="InterPro" id="IPR011990">
    <property type="entry name" value="TPR-like_helical_dom_sf"/>
</dbReference>
<sequence>MIEGYHFIETLVNAEDFIIYRALDEQTNDEVLIKMSTLYQTSKAQEDMLEQTVSISARLPDDATLNFKLYYEKSARRKPYLMAPDVGAIPLDLYIKRSLLAHLDYLTITKEIAVILAQLHQHRYVYQSITPSSIMIFPQTKKMIFTDFCFSIKESTLVTEPSIQPIIKRMAPYLSPEQTGRVGRLVDTRSDFYSLGILLYQWLTGRLPFITEDETEWIHAHISKMPLPPHELNKEVPKVFSLIVMKLLEKNPDNRYQSAFGLIRDCERLESEPSILKNNQPFILGSEDQSTNLIFSNHLYGYGEKVVRLQNCFKRVKDGETEVVLIEGESGTGKTAILEKAFQPFAKEAYFIQGVYEKRNAHQPYHGLINGFVRFVDGVLASGTEEVNKWNRIFIEELGDSLYRIGEIFSDIYLIVDESDLRVTIMEETESRITFKQAVYSLLTCIAGQGKPVIFSIDDIQWMDQASYQLLKDAQTFYSLANILFIFAYQTDHDAETAIKEDVRQGLFMNRAVDLIVNLNPFTKEQIEPWLSQSFSLGKMMSDEVVNTLFEATKGNQLFLQQAVKTLYKQEQFVFNQLRGYWTFINPLIEPLKRKGDDKYIYTKLSGLSTQVEDILSYCLCIGYQFKSDILYEGLSIPKAIIDYSIQQLQAAGIIKKVEVEFDFFQVMRFVEEDIWQTLYNHLSDKTKAENHFRIGQTLLNKHTQRQVLSTSIDHFNQCFNLQLSEKTKNEMAEYNLILGRRYLELEAHHCANTYFANGLKWLEGDTSSHLSFQLLLGKARCLYAVAQNKKAQDLTRELYEKATSIKEKIDVLTIEIKMTNHLVDPEKVINLALEGLSLLGYSFPKRMIGFHIFKELVTVRLKMRRIDKQEEELPIEYGEREKMIFSMLEAMGIAVYGYKRELYALHILKLMQAQYPSFNQANSSLILSQYAMVLSEGLSDFSGAYKISKWANERVGHKADSFTKGVTHFIFSGFIQHWGEPLQNKIEYLQNSFEMNKKAGNLVVAGGCLIMSFNTFLMMGLSVPTLLKHVEDFRHKAQLLRLEEFIEYFNLVEKIIERLADVQVARERRKEIEAVYKRLKKQFKSRETTLSYFSLLMIFYWTVTKEYEKSLKEVKESQFLFADRNSVLGSAQCEYWVYHSLSICLSEDLTKAERKQYVKTVRSYLKNIKKWKKQSADNFASRYFIIEGCYYLLKQSYEKAIQSFKQSAKLAKEQNCIHQEALIKQVLSMIHLEKGKQALGHKYLQQANDDFQFWGAELVVELNRQSVHIEKPKTITDNSFMVGSIDTISLMKASQVLSQEIVLEKVLQHLMKIVLEYAGAETGVLILAKEEQLYIEVRGEVKQDITTIEVVKSIPVYSYGKVPTTLIDYVVKLRKAIVFENLTKDTRFNNDKYIEEQTPQSVLISPITHHKKLMGVLYLENNLSTHAFTKQDISLLNLLMNQAAISIENARLYKEMQVLNESLEEKVKSRTYYLEKTQKEMAQTLATKSVLEERNRIARDIHDVVGHTLTTAIVQAEASRRLYHKNEKLSIEKLELSQQLIRKGLNEIRRSVKLLNQFDTEEEIDFAKEINKVIQETELSTGVIIDTQIDIPESIPSVEIKKMIILALKESFTNGLKHGNCTRFYVRFQQTGKQLYLKVVDNGKGVEEVEFGFGLHSMRERVKALEGELFVESTAGIGTSIEIRVINTEKIKV</sequence>
<gene>
    <name evidence="3" type="ORF">AJ85_16280</name>
    <name evidence="2" type="ORF">BALCAV_0211635</name>
</gene>
<reference evidence="2 4" key="1">
    <citation type="journal article" date="2014" name="Genome Announc.">
        <title>Draft Genome Sequence of Bacillus alcalophilus AV1934, a Classic Alkaliphile Isolated from Human Feces in 1934.</title>
        <authorList>
            <person name="Attie O."/>
            <person name="Jayaprakash A."/>
            <person name="Shah H."/>
            <person name="Paulsen I.T."/>
            <person name="Morino M."/>
            <person name="Takahashi Y."/>
            <person name="Narumi I."/>
            <person name="Sachidanandam R."/>
            <person name="Satoh K."/>
            <person name="Ito M."/>
            <person name="Krulwich T.A."/>
        </authorList>
    </citation>
    <scope>NUCLEOTIDE SEQUENCE [LARGE SCALE GENOMIC DNA]</scope>
    <source>
        <strain evidence="2 4">AV1934</strain>
    </source>
</reference>
<dbReference type="Pfam" id="PF07730">
    <property type="entry name" value="HisKA_3"/>
    <property type="match status" value="1"/>
</dbReference>
<name>A0A094WJY7_ALKAL</name>
<dbReference type="eggNOG" id="COG2205">
    <property type="taxonomic scope" value="Bacteria"/>
</dbReference>
<dbReference type="OrthoDB" id="9801841at2"/>
<dbReference type="InterPro" id="IPR003594">
    <property type="entry name" value="HATPase_dom"/>
</dbReference>
<dbReference type="GO" id="GO:0000155">
    <property type="term" value="F:phosphorelay sensor kinase activity"/>
    <property type="evidence" value="ECO:0007669"/>
    <property type="project" value="InterPro"/>
</dbReference>
<dbReference type="GO" id="GO:0016020">
    <property type="term" value="C:membrane"/>
    <property type="evidence" value="ECO:0007669"/>
    <property type="project" value="InterPro"/>
</dbReference>
<dbReference type="InterPro" id="IPR053159">
    <property type="entry name" value="Hybrid_Histidine_Kinase"/>
</dbReference>
<dbReference type="SUPFAM" id="SSF55874">
    <property type="entry name" value="ATPase domain of HSP90 chaperone/DNA topoisomerase II/histidine kinase"/>
    <property type="match status" value="1"/>
</dbReference>
<dbReference type="SUPFAM" id="SSF52540">
    <property type="entry name" value="P-loop containing nucleoside triphosphate hydrolases"/>
    <property type="match status" value="1"/>
</dbReference>
<dbReference type="RefSeq" id="WP_003320732.1">
    <property type="nucleotide sequence ID" value="NZ_ALPT02000035.1"/>
</dbReference>
<accession>A0A094WJY7</accession>
<dbReference type="Pfam" id="PF00069">
    <property type="entry name" value="Pkinase"/>
    <property type="match status" value="1"/>
</dbReference>
<dbReference type="PROSITE" id="PS50011">
    <property type="entry name" value="PROTEIN_KINASE_DOM"/>
    <property type="match status" value="1"/>
</dbReference>
<dbReference type="EMBL" id="ALPT02000035">
    <property type="protein sequence ID" value="KGA97161.1"/>
    <property type="molecule type" value="Genomic_DNA"/>
</dbReference>
<dbReference type="InterPro" id="IPR041664">
    <property type="entry name" value="AAA_16"/>
</dbReference>
<dbReference type="InterPro" id="IPR025662">
    <property type="entry name" value="Sigma_54_int_dom_ATP-bd_1"/>
</dbReference>
<evidence type="ECO:0000313" key="3">
    <source>
        <dbReference type="EMBL" id="THG89600.1"/>
    </source>
</evidence>
<reference evidence="3 5" key="2">
    <citation type="submission" date="2014-01" db="EMBL/GenBank/DDBJ databases">
        <title>Draft genome sequencing of Bacillus alcalophilus CGMCC 1.3604.</title>
        <authorList>
            <person name="Yang J."/>
            <person name="Diao L."/>
            <person name="Yang S."/>
        </authorList>
    </citation>
    <scope>NUCLEOTIDE SEQUENCE [LARGE SCALE GENOMIC DNA]</scope>
    <source>
        <strain evidence="3 5">CGMCC 1.3604</strain>
    </source>
</reference>
<evidence type="ECO:0000313" key="5">
    <source>
        <dbReference type="Proteomes" id="UP000297014"/>
    </source>
</evidence>
<comment type="caution">
    <text evidence="2">The sequence shown here is derived from an EMBL/GenBank/DDBJ whole genome shotgun (WGS) entry which is preliminary data.</text>
</comment>
<dbReference type="Pfam" id="PF01590">
    <property type="entry name" value="GAF"/>
    <property type="match status" value="1"/>
</dbReference>
<dbReference type="SMART" id="SM00387">
    <property type="entry name" value="HATPase_c"/>
    <property type="match status" value="1"/>
</dbReference>
<dbReference type="SUPFAM" id="SSF48452">
    <property type="entry name" value="TPR-like"/>
    <property type="match status" value="1"/>
</dbReference>
<dbReference type="Gene3D" id="3.30.450.40">
    <property type="match status" value="1"/>
</dbReference>